<gene>
    <name evidence="1" type="ORF">S01H4_24357</name>
</gene>
<dbReference type="Pfam" id="PF10061">
    <property type="entry name" value="DUF2299"/>
    <property type="match status" value="1"/>
</dbReference>
<accession>X1AQJ0</accession>
<comment type="caution">
    <text evidence="1">The sequence shown here is derived from an EMBL/GenBank/DDBJ whole genome shotgun (WGS) entry which is preliminary data.</text>
</comment>
<protein>
    <submittedName>
        <fullName evidence="1">Uncharacterized protein</fullName>
    </submittedName>
</protein>
<dbReference type="Gene3D" id="3.30.1460.10">
    <property type="match status" value="1"/>
</dbReference>
<name>X1AQJ0_9ZZZZ</name>
<sequence length="113" mass="13680">MSTKKSNIENLVQEFLLDEGILREKIPNIDSSYEFGFIFSFPPGTKDQNMRVFKLKHKNFITISLFTQISKPRIKALNSLKDDKKNLFFREIRRFFLIKEVYFRIDIQNYRYE</sequence>
<feature type="non-terminal residue" evidence="1">
    <location>
        <position position="113"/>
    </location>
</feature>
<dbReference type="AlphaFoldDB" id="X1AQJ0"/>
<proteinExistence type="predicted"/>
<reference evidence="1" key="1">
    <citation type="journal article" date="2014" name="Front. Microbiol.">
        <title>High frequency of phylogenetically diverse reductive dehalogenase-homologous genes in deep subseafloor sedimentary metagenomes.</title>
        <authorList>
            <person name="Kawai M."/>
            <person name="Futagami T."/>
            <person name="Toyoda A."/>
            <person name="Takaki Y."/>
            <person name="Nishi S."/>
            <person name="Hori S."/>
            <person name="Arai W."/>
            <person name="Tsubouchi T."/>
            <person name="Morono Y."/>
            <person name="Uchiyama I."/>
            <person name="Ito T."/>
            <person name="Fujiyama A."/>
            <person name="Inagaki F."/>
            <person name="Takami H."/>
        </authorList>
    </citation>
    <scope>NUCLEOTIDE SEQUENCE</scope>
    <source>
        <strain evidence="1">Expedition CK06-06</strain>
    </source>
</reference>
<evidence type="ECO:0000313" key="1">
    <source>
        <dbReference type="EMBL" id="GAG84995.1"/>
    </source>
</evidence>
<dbReference type="EMBL" id="BART01011431">
    <property type="protein sequence ID" value="GAG84995.1"/>
    <property type="molecule type" value="Genomic_DNA"/>
</dbReference>
<dbReference type="InterPro" id="IPR018747">
    <property type="entry name" value="DUF2299"/>
</dbReference>
<organism evidence="1">
    <name type="scientific">marine sediment metagenome</name>
    <dbReference type="NCBI Taxonomy" id="412755"/>
    <lineage>
        <taxon>unclassified sequences</taxon>
        <taxon>metagenomes</taxon>
        <taxon>ecological metagenomes</taxon>
    </lineage>
</organism>